<dbReference type="AlphaFoldDB" id="A0A1B1ILH8"/>
<name>A0A1B1ILH8_KLEPN</name>
<evidence type="ECO:0000313" key="1">
    <source>
        <dbReference type="EMBL" id="ANR95885.1"/>
    </source>
</evidence>
<protein>
    <submittedName>
        <fullName evidence="1">Cell division protein FtsH</fullName>
    </submittedName>
</protein>
<keyword evidence="1" id="KW-0131">Cell cycle</keyword>
<dbReference type="GO" id="GO:0051301">
    <property type="term" value="P:cell division"/>
    <property type="evidence" value="ECO:0007669"/>
    <property type="project" value="UniProtKB-KW"/>
</dbReference>
<keyword evidence="1" id="KW-0132">Cell division</keyword>
<sequence>MDVIKNARAFLKGTLDLSVQEADEDIEEREELYKKNGAQPDYLSYLED</sequence>
<accession>A0A1B1ILH8</accession>
<proteinExistence type="predicted"/>
<keyword evidence="1" id="KW-0614">Plasmid</keyword>
<organism evidence="1">
    <name type="scientific">Klebsiella pneumoniae</name>
    <dbReference type="NCBI Taxonomy" id="573"/>
    <lineage>
        <taxon>Bacteria</taxon>
        <taxon>Pseudomonadati</taxon>
        <taxon>Pseudomonadota</taxon>
        <taxon>Gammaproteobacteria</taxon>
        <taxon>Enterobacterales</taxon>
        <taxon>Enterobacteriaceae</taxon>
        <taxon>Klebsiella/Raoultella group</taxon>
        <taxon>Klebsiella</taxon>
        <taxon>Klebsiella pneumoniae complex</taxon>
    </lineage>
</organism>
<geneLocation type="plasmid" evidence="1">
    <name>pMCR1.2-IT</name>
</geneLocation>
<reference evidence="1" key="1">
    <citation type="journal article" date="2016" name="Antimicrob. Agents Chemother.">
        <title>mcr-1.2, a New mcr Variant Carried on a Transferable Plasmid from a Colistin-Resistant KPC Carbapenemase-Producing Klebsiella pneumoniae Strain of Sequence Type 512.</title>
        <authorList>
            <person name="Di Pilato V."/>
            <person name="Arena F."/>
            <person name="Tascini C."/>
            <person name="Cannatelli A."/>
            <person name="Henrici De Angelis L."/>
            <person name="Fortunato S."/>
            <person name="Giani T."/>
            <person name="Menichetti F."/>
            <person name="Rossolini G.M."/>
        </authorList>
    </citation>
    <scope>NUCLEOTIDE SEQUENCE</scope>
    <source>
        <strain evidence="1">KP-6884</strain>
        <plasmid evidence="1">pMCR1.2-IT</plasmid>
    </source>
</reference>
<dbReference type="EMBL" id="KX236309">
    <property type="protein sequence ID" value="ANR95885.1"/>
    <property type="molecule type" value="Genomic_DNA"/>
</dbReference>